<keyword evidence="8" id="KW-0804">Transcription</keyword>
<evidence type="ECO:0000256" key="2">
    <source>
        <dbReference type="ARBA" id="ARBA00006899"/>
    </source>
</evidence>
<feature type="region of interest" description="Disordered" evidence="10">
    <location>
        <begin position="115"/>
        <end position="146"/>
    </location>
</feature>
<evidence type="ECO:0000256" key="10">
    <source>
        <dbReference type="SAM" id="MobiDB-lite"/>
    </source>
</evidence>
<evidence type="ECO:0000256" key="6">
    <source>
        <dbReference type="ARBA" id="ARBA00023015"/>
    </source>
</evidence>
<name>A0A9W7YE11_9FUNG</name>
<evidence type="ECO:0000256" key="5">
    <source>
        <dbReference type="ARBA" id="ARBA00022833"/>
    </source>
</evidence>
<keyword evidence="5" id="KW-0862">Zinc</keyword>
<keyword evidence="7" id="KW-0238">DNA-binding</keyword>
<evidence type="ECO:0000256" key="3">
    <source>
        <dbReference type="ARBA" id="ARBA00022723"/>
    </source>
</evidence>
<dbReference type="GO" id="GO:0001164">
    <property type="term" value="F:RNA polymerase I core promoter sequence-specific DNA binding"/>
    <property type="evidence" value="ECO:0007669"/>
    <property type="project" value="InterPro"/>
</dbReference>
<keyword evidence="14" id="KW-1185">Reference proteome</keyword>
<evidence type="ECO:0000256" key="1">
    <source>
        <dbReference type="ARBA" id="ARBA00004604"/>
    </source>
</evidence>
<dbReference type="PANTHER" id="PTHR31576">
    <property type="entry name" value="TATA BOX-BINDING PROTEIN-ASSOCIATED FACTOR RNA POLYMERASE I SUBUNIT B"/>
    <property type="match status" value="1"/>
</dbReference>
<evidence type="ECO:0000259" key="12">
    <source>
        <dbReference type="Pfam" id="PF20645"/>
    </source>
</evidence>
<dbReference type="EMBL" id="JANBOI010000145">
    <property type="protein sequence ID" value="KAJ1733369.1"/>
    <property type="molecule type" value="Genomic_DNA"/>
</dbReference>
<protein>
    <submittedName>
        <fullName evidence="13">Uncharacterized protein</fullName>
    </submittedName>
</protein>
<evidence type="ECO:0000313" key="14">
    <source>
        <dbReference type="Proteomes" id="UP001143981"/>
    </source>
</evidence>
<feature type="region of interest" description="Disordered" evidence="10">
    <location>
        <begin position="174"/>
        <end position="223"/>
    </location>
</feature>
<feature type="domain" description="Rrn7/TAF1B N-terminal cyclin" evidence="11">
    <location>
        <begin position="67"/>
        <end position="137"/>
    </location>
</feature>
<dbReference type="GO" id="GO:0008270">
    <property type="term" value="F:zinc ion binding"/>
    <property type="evidence" value="ECO:0007669"/>
    <property type="project" value="UniProtKB-KW"/>
</dbReference>
<dbReference type="Pfam" id="PF20645">
    <property type="entry name" value="Rrn7_cyclin_C"/>
    <property type="match status" value="1"/>
</dbReference>
<dbReference type="GO" id="GO:0070860">
    <property type="term" value="C:RNA polymerase I core factor complex"/>
    <property type="evidence" value="ECO:0007669"/>
    <property type="project" value="InterPro"/>
</dbReference>
<evidence type="ECO:0000313" key="13">
    <source>
        <dbReference type="EMBL" id="KAJ1733369.1"/>
    </source>
</evidence>
<evidence type="ECO:0000256" key="8">
    <source>
        <dbReference type="ARBA" id="ARBA00023163"/>
    </source>
</evidence>
<keyword evidence="3" id="KW-0479">Metal-binding</keyword>
<dbReference type="Pfam" id="PF20644">
    <property type="entry name" value="Rrn7_cyclin_N"/>
    <property type="match status" value="2"/>
</dbReference>
<keyword evidence="4" id="KW-0863">Zinc-finger</keyword>
<proteinExistence type="inferred from homology"/>
<dbReference type="InterPro" id="IPR048540">
    <property type="entry name" value="Rrn7_cyclin_N"/>
</dbReference>
<dbReference type="OrthoDB" id="428577at2759"/>
<sequence>MSNRSDGRLMCKRGHEQADFIEEEAEGIMEGSTRRRTKSLKRETKSERRRKQRVYGGDAQFLIIQGMQYILKLQATMLVENEGAPEALIETVRKLWLLYVSELDLVKTYAVDGEAPATEPGQTQATASESGTRSAPQSQSRGDYGVDTSLDFLLSKIDDDMARDRVEMLEFEQQVRGVSEPADVHAENDGTEDAHSDGGGDSGNDVKAGAGRSPASRRAHRPAGPDGVLLAHIEAFPRMEFLPAILYLACVWLRLPVSCADLYYLMADERIPYVSAHLHVPVEIVTRLGDNVVSIFVVPHSPGAGRLQQVASAFETFYKNHHSIAFPSPDVPLVLLSVLRRLDLSLEVYPMVMRVLEVTDKHTGCPGRQRYQTQLNAMTAIAICLKLHYGLDEVERVAGPGGAEAELDLPPLRDFLEKWRRDWARELSVGVVPFLTAYGEPWEQAFAAHFRRTMTRPYAEYMPVLKAAFRALGPKYRQAVESLAADRELSAEEARRLLPPDYARGFAQAEAGAAPLPLERTEQVRAERMRRKGDGTAAVAAQIDPLHLSALFLPIRSDQVPERRYSSIAEPFDNHPEIQLQRGEQYFALVTRQKPLGAPGYMIPVLGLVLARCATILGCTQETLIRRMSAMEAGLAGAMGAGN</sequence>
<comment type="similarity">
    <text evidence="2">Belongs to the RRN7/TAF1B family.</text>
</comment>
<feature type="domain" description="Rrn7/TAF1B C-terminal cyclin" evidence="12">
    <location>
        <begin position="302"/>
        <end position="398"/>
    </location>
</feature>
<comment type="caution">
    <text evidence="13">The sequence shown here is derived from an EMBL/GenBank/DDBJ whole genome shotgun (WGS) entry which is preliminary data.</text>
</comment>
<evidence type="ECO:0000256" key="4">
    <source>
        <dbReference type="ARBA" id="ARBA00022771"/>
    </source>
</evidence>
<dbReference type="AlphaFoldDB" id="A0A9W7YE11"/>
<evidence type="ECO:0000256" key="9">
    <source>
        <dbReference type="ARBA" id="ARBA00023242"/>
    </source>
</evidence>
<accession>A0A9W7YE11</accession>
<organism evidence="13 14">
    <name type="scientific">Coemansia biformis</name>
    <dbReference type="NCBI Taxonomy" id="1286918"/>
    <lineage>
        <taxon>Eukaryota</taxon>
        <taxon>Fungi</taxon>
        <taxon>Fungi incertae sedis</taxon>
        <taxon>Zoopagomycota</taxon>
        <taxon>Kickxellomycotina</taxon>
        <taxon>Kickxellomycetes</taxon>
        <taxon>Kickxellales</taxon>
        <taxon>Kickxellaceae</taxon>
        <taxon>Coemansia</taxon>
    </lineage>
</organism>
<feature type="compositionally biased region" description="Polar residues" evidence="10">
    <location>
        <begin position="120"/>
        <end position="141"/>
    </location>
</feature>
<feature type="compositionally biased region" description="Basic and acidic residues" evidence="10">
    <location>
        <begin position="182"/>
        <end position="198"/>
    </location>
</feature>
<feature type="domain" description="Rrn7/TAF1B N-terminal cyclin" evidence="11">
    <location>
        <begin position="221"/>
        <end position="280"/>
    </location>
</feature>
<gene>
    <name evidence="13" type="ORF">LPJ61_001592</name>
</gene>
<evidence type="ECO:0000259" key="11">
    <source>
        <dbReference type="Pfam" id="PF20644"/>
    </source>
</evidence>
<dbReference type="PANTHER" id="PTHR31576:SF2">
    <property type="entry name" value="TATA BOX-BINDING PROTEIN-ASSOCIATED FACTOR RNA POLYMERASE I SUBUNIT B"/>
    <property type="match status" value="1"/>
</dbReference>
<feature type="region of interest" description="Disordered" evidence="10">
    <location>
        <begin position="29"/>
        <end position="51"/>
    </location>
</feature>
<dbReference type="Proteomes" id="UP001143981">
    <property type="component" value="Unassembled WGS sequence"/>
</dbReference>
<dbReference type="InterPro" id="IPR033599">
    <property type="entry name" value="TAF1B/Rrn7"/>
</dbReference>
<dbReference type="GO" id="GO:0042790">
    <property type="term" value="P:nucleolar large rRNA transcription by RNA polymerase I"/>
    <property type="evidence" value="ECO:0007669"/>
    <property type="project" value="TreeGrafter"/>
</dbReference>
<keyword evidence="6" id="KW-0805">Transcription regulation</keyword>
<dbReference type="InterPro" id="IPR048538">
    <property type="entry name" value="Rrn7_cyclin_C"/>
</dbReference>
<evidence type="ECO:0000256" key="7">
    <source>
        <dbReference type="ARBA" id="ARBA00023125"/>
    </source>
</evidence>
<reference evidence="13" key="1">
    <citation type="submission" date="2022-07" db="EMBL/GenBank/DDBJ databases">
        <title>Phylogenomic reconstructions and comparative analyses of Kickxellomycotina fungi.</title>
        <authorList>
            <person name="Reynolds N.K."/>
            <person name="Stajich J.E."/>
            <person name="Barry K."/>
            <person name="Grigoriev I.V."/>
            <person name="Crous P."/>
            <person name="Smith M.E."/>
        </authorList>
    </citation>
    <scope>NUCLEOTIDE SEQUENCE</scope>
    <source>
        <strain evidence="13">BCRC 34381</strain>
    </source>
</reference>
<keyword evidence="9" id="KW-0539">Nucleus</keyword>
<comment type="subcellular location">
    <subcellularLocation>
        <location evidence="1">Nucleus</location>
        <location evidence="1">Nucleolus</location>
    </subcellularLocation>
</comment>